<protein>
    <submittedName>
        <fullName evidence="2">Uncharacterized protein</fullName>
    </submittedName>
</protein>
<evidence type="ECO:0000256" key="1">
    <source>
        <dbReference type="SAM" id="Phobius"/>
    </source>
</evidence>
<comment type="caution">
    <text evidence="2">The sequence shown here is derived from an EMBL/GenBank/DDBJ whole genome shotgun (WGS) entry which is preliminary data.</text>
</comment>
<accession>A0ABU3STX0</accession>
<dbReference type="EMBL" id="JAWDIO010000002">
    <property type="protein sequence ID" value="MDU0353455.1"/>
    <property type="molecule type" value="Genomic_DNA"/>
</dbReference>
<organism evidence="2 3">
    <name type="scientific">Paraglaciecola aquimarina</name>
    <dbReference type="NCBI Taxonomy" id="1235557"/>
    <lineage>
        <taxon>Bacteria</taxon>
        <taxon>Pseudomonadati</taxon>
        <taxon>Pseudomonadota</taxon>
        <taxon>Gammaproteobacteria</taxon>
        <taxon>Alteromonadales</taxon>
        <taxon>Alteromonadaceae</taxon>
        <taxon>Paraglaciecola</taxon>
    </lineage>
</organism>
<dbReference type="Proteomes" id="UP001247805">
    <property type="component" value="Unassembled WGS sequence"/>
</dbReference>
<name>A0ABU3STX0_9ALTE</name>
<gene>
    <name evidence="2" type="ORF">RS130_05510</name>
</gene>
<feature type="transmembrane region" description="Helical" evidence="1">
    <location>
        <begin position="12"/>
        <end position="31"/>
    </location>
</feature>
<sequence length="153" mass="17705">MIRLSQRGWNNVIIFTTLILILLFNFSSDFLNRGISGSQTVTRLLPQYAVITTIEYVHDRVERIGQGWRTESGTLSNQALSQLVDNWHSAEVELFDSQLNWQTSPQIIKVWFVGQAQPVEYYFLPFADKTLVKFEQQTYLLLSPDFSLLNIES</sequence>
<keyword evidence="3" id="KW-1185">Reference proteome</keyword>
<evidence type="ECO:0000313" key="2">
    <source>
        <dbReference type="EMBL" id="MDU0353455.1"/>
    </source>
</evidence>
<evidence type="ECO:0000313" key="3">
    <source>
        <dbReference type="Proteomes" id="UP001247805"/>
    </source>
</evidence>
<keyword evidence="1" id="KW-1133">Transmembrane helix</keyword>
<keyword evidence="1" id="KW-0472">Membrane</keyword>
<reference evidence="2 3" key="1">
    <citation type="submission" date="2023-10" db="EMBL/GenBank/DDBJ databases">
        <title>Glaciecola aquimarina strain GGW-M5 nov., isolated from a coastal seawater.</title>
        <authorList>
            <person name="Bayburt H."/>
            <person name="Kim J.M."/>
            <person name="Choi B.J."/>
            <person name="Jeon C.O."/>
        </authorList>
    </citation>
    <scope>NUCLEOTIDE SEQUENCE [LARGE SCALE GENOMIC DNA]</scope>
    <source>
        <strain evidence="2 3">KCTC 32108</strain>
    </source>
</reference>
<proteinExistence type="predicted"/>
<keyword evidence="1" id="KW-0812">Transmembrane</keyword>
<dbReference type="RefSeq" id="WP_316025126.1">
    <property type="nucleotide sequence ID" value="NZ_JAWDIO010000002.1"/>
</dbReference>